<dbReference type="InterPro" id="IPR012340">
    <property type="entry name" value="NA-bd_OB-fold"/>
</dbReference>
<dbReference type="Pfam" id="PF21266">
    <property type="entry name" value="S1_RRP4"/>
    <property type="match status" value="1"/>
</dbReference>
<keyword evidence="2 5" id="KW-0963">Cytoplasm</keyword>
<dbReference type="SMART" id="SM00316">
    <property type="entry name" value="S1"/>
    <property type="match status" value="1"/>
</dbReference>
<dbReference type="InterPro" id="IPR004088">
    <property type="entry name" value="KH_dom_type_1"/>
</dbReference>
<comment type="function">
    <text evidence="5">Non-catalytic component of the exosome, which is a complex involved in RNA degradation. Increases the RNA binding and the efficiency of RNA degradation. Confers strong poly(A) specificity to the exosome.</text>
</comment>
<evidence type="ECO:0000313" key="7">
    <source>
        <dbReference type="EMBL" id="HGM46826.1"/>
    </source>
</evidence>
<evidence type="ECO:0000259" key="6">
    <source>
        <dbReference type="PROSITE" id="PS50126"/>
    </source>
</evidence>
<sequence length="233" mass="25399">MASTLMSGEKRIVVPGDLVQDRAKARVEGAVYKVNSQIRSKVLGVVLSDDGGKTLKVVPLKGKYIPSEGDLVIGKIVEVGFTSWTVDINSPYLAVLPVSEVTSKPVTIPRSDLSKILDEGDLILARVVSFDKSKEPVLTIKESRLGKIERGIVVEISPNKVPRVIGKKGSMVKLLEELLEVNIIVGQNGRVLVVGRNEKREELAAIVIKKIEAEAHTEGLTSKVREYIKARLT</sequence>
<name>A0A7C4H4D4_THEPE</name>
<dbReference type="Gene3D" id="3.30.1370.10">
    <property type="entry name" value="K Homology domain, type 1"/>
    <property type="match status" value="1"/>
</dbReference>
<evidence type="ECO:0000256" key="4">
    <source>
        <dbReference type="ARBA" id="ARBA00022884"/>
    </source>
</evidence>
<keyword evidence="3 5" id="KW-0271">Exosome</keyword>
<dbReference type="PANTHER" id="PTHR21321:SF4">
    <property type="entry name" value="EXOSOME COMPLEX COMPONENT RRP4"/>
    <property type="match status" value="1"/>
</dbReference>
<dbReference type="Pfam" id="PF22625">
    <property type="entry name" value="ECR1_N_2"/>
    <property type="match status" value="1"/>
</dbReference>
<dbReference type="InterPro" id="IPR004087">
    <property type="entry name" value="KH_dom"/>
</dbReference>
<dbReference type="CDD" id="cd05789">
    <property type="entry name" value="S1_Rrp4"/>
    <property type="match status" value="1"/>
</dbReference>
<dbReference type="SUPFAM" id="SSF50249">
    <property type="entry name" value="Nucleic acid-binding proteins"/>
    <property type="match status" value="1"/>
</dbReference>
<dbReference type="GO" id="GO:0071051">
    <property type="term" value="P:poly(A)-dependent snoRNA 3'-end processing"/>
    <property type="evidence" value="ECO:0007669"/>
    <property type="project" value="TreeGrafter"/>
</dbReference>
<dbReference type="GO" id="GO:0000178">
    <property type="term" value="C:exosome (RNase complex)"/>
    <property type="evidence" value="ECO:0007669"/>
    <property type="project" value="UniProtKB-KW"/>
</dbReference>
<evidence type="ECO:0000256" key="2">
    <source>
        <dbReference type="ARBA" id="ARBA00022490"/>
    </source>
</evidence>
<evidence type="ECO:0000256" key="1">
    <source>
        <dbReference type="ARBA" id="ARBA00009155"/>
    </source>
</evidence>
<dbReference type="PANTHER" id="PTHR21321">
    <property type="entry name" value="PNAS-3 RELATED"/>
    <property type="match status" value="1"/>
</dbReference>
<dbReference type="SMART" id="SM00322">
    <property type="entry name" value="KH"/>
    <property type="match status" value="1"/>
</dbReference>
<dbReference type="GO" id="GO:0000467">
    <property type="term" value="P:exonucleolytic trimming to generate mature 3'-end of 5.8S rRNA from tricistronic rRNA transcript (SSU-rRNA, 5.8S rRNA, LSU-rRNA)"/>
    <property type="evidence" value="ECO:0007669"/>
    <property type="project" value="TreeGrafter"/>
</dbReference>
<proteinExistence type="inferred from homology"/>
<comment type="similarity">
    <text evidence="1 5">Belongs to the RRP4 family.</text>
</comment>
<dbReference type="Pfam" id="PF15985">
    <property type="entry name" value="KH_6"/>
    <property type="match status" value="1"/>
</dbReference>
<dbReference type="InterPro" id="IPR003029">
    <property type="entry name" value="S1_domain"/>
</dbReference>
<dbReference type="InterPro" id="IPR054371">
    <property type="entry name" value="RRP4_N"/>
</dbReference>
<dbReference type="GO" id="GO:0008143">
    <property type="term" value="F:poly(A) binding"/>
    <property type="evidence" value="ECO:0007669"/>
    <property type="project" value="InterPro"/>
</dbReference>
<dbReference type="FunFam" id="2.40.50.140:FF:000127">
    <property type="entry name" value="Exosome complex component RRP40"/>
    <property type="match status" value="1"/>
</dbReference>
<comment type="subunit">
    <text evidence="5">Component of the archaeal exosome complex. Forms a trimer of Rrp4 and/or Csl4 subunits. The trimer associates with an hexameric ring-like arrangement composed of 3 Rrp41-Rrp42 heterodimers.</text>
</comment>
<dbReference type="InterPro" id="IPR036612">
    <property type="entry name" value="KH_dom_type_1_sf"/>
</dbReference>
<dbReference type="CDD" id="cd22524">
    <property type="entry name" value="KH-I_Rrp4_prokar"/>
    <property type="match status" value="1"/>
</dbReference>
<dbReference type="PROSITE" id="PS50084">
    <property type="entry name" value="KH_TYPE_1"/>
    <property type="match status" value="1"/>
</dbReference>
<gene>
    <name evidence="5" type="primary">rrp4</name>
    <name evidence="7" type="ORF">ENU21_03610</name>
</gene>
<dbReference type="SUPFAM" id="SSF54791">
    <property type="entry name" value="Eukaryotic type KH-domain (KH-domain type I)"/>
    <property type="match status" value="1"/>
</dbReference>
<dbReference type="Gene3D" id="2.40.50.100">
    <property type="match status" value="1"/>
</dbReference>
<feature type="domain" description="S1 motif" evidence="6">
    <location>
        <begin position="69"/>
        <end position="141"/>
    </location>
</feature>
<protein>
    <recommendedName>
        <fullName evidence="5">Exosome complex component Rrp4</fullName>
    </recommendedName>
</protein>
<reference evidence="7" key="1">
    <citation type="journal article" date="2020" name="mSystems">
        <title>Genome- and Community-Level Interaction Insights into Carbon Utilization and Element Cycling Functions of Hydrothermarchaeota in Hydrothermal Sediment.</title>
        <authorList>
            <person name="Zhou Z."/>
            <person name="Liu Y."/>
            <person name="Xu W."/>
            <person name="Pan J."/>
            <person name="Luo Z.H."/>
            <person name="Li M."/>
        </authorList>
    </citation>
    <scope>NUCLEOTIDE SEQUENCE</scope>
    <source>
        <strain evidence="7">SpSt-649</strain>
    </source>
</reference>
<keyword evidence="4 5" id="KW-0694">RNA-binding</keyword>
<dbReference type="Gene3D" id="2.40.50.140">
    <property type="entry name" value="Nucleic acid-binding proteins"/>
    <property type="match status" value="1"/>
</dbReference>
<dbReference type="EMBL" id="DTBQ01000100">
    <property type="protein sequence ID" value="HGM46826.1"/>
    <property type="molecule type" value="Genomic_DNA"/>
</dbReference>
<evidence type="ECO:0000256" key="3">
    <source>
        <dbReference type="ARBA" id="ARBA00022835"/>
    </source>
</evidence>
<dbReference type="AlphaFoldDB" id="A0A7C4H4D4"/>
<dbReference type="GO" id="GO:0034475">
    <property type="term" value="P:U4 snRNA 3'-end processing"/>
    <property type="evidence" value="ECO:0007669"/>
    <property type="project" value="TreeGrafter"/>
</dbReference>
<dbReference type="PROSITE" id="PS50126">
    <property type="entry name" value="S1"/>
    <property type="match status" value="1"/>
</dbReference>
<organism evidence="7">
    <name type="scientific">Thermofilum pendens</name>
    <dbReference type="NCBI Taxonomy" id="2269"/>
    <lineage>
        <taxon>Archaea</taxon>
        <taxon>Thermoproteota</taxon>
        <taxon>Thermoprotei</taxon>
        <taxon>Thermofilales</taxon>
        <taxon>Thermofilaceae</taxon>
        <taxon>Thermofilum</taxon>
    </lineage>
</organism>
<accession>A0A7C4H4D4</accession>
<dbReference type="GO" id="GO:0071034">
    <property type="term" value="P:CUT catabolic process"/>
    <property type="evidence" value="ECO:0007669"/>
    <property type="project" value="TreeGrafter"/>
</dbReference>
<dbReference type="InterPro" id="IPR048565">
    <property type="entry name" value="S1_RRP4"/>
</dbReference>
<dbReference type="NCBIfam" id="NF003181">
    <property type="entry name" value="PRK04163.1-1"/>
    <property type="match status" value="1"/>
</dbReference>
<dbReference type="InterPro" id="IPR026699">
    <property type="entry name" value="Exosome_RNA_bind1/RRP40/RRP4"/>
</dbReference>
<dbReference type="InterPro" id="IPR023474">
    <property type="entry name" value="Rrp4"/>
</dbReference>
<dbReference type="HAMAP" id="MF_00623">
    <property type="entry name" value="Exosome_Rrp4"/>
    <property type="match status" value="1"/>
</dbReference>
<dbReference type="SUPFAM" id="SSF110324">
    <property type="entry name" value="Ribosomal L27 protein-like"/>
    <property type="match status" value="1"/>
</dbReference>
<dbReference type="GO" id="GO:0005737">
    <property type="term" value="C:cytoplasm"/>
    <property type="evidence" value="ECO:0007669"/>
    <property type="project" value="UniProtKB-SubCell"/>
</dbReference>
<comment type="caution">
    <text evidence="7">The sequence shown here is derived from an EMBL/GenBank/DDBJ whole genome shotgun (WGS) entry which is preliminary data.</text>
</comment>
<evidence type="ECO:0000256" key="5">
    <source>
        <dbReference type="HAMAP-Rule" id="MF_00623"/>
    </source>
</evidence>
<comment type="subcellular location">
    <subcellularLocation>
        <location evidence="5">Cytoplasm</location>
    </subcellularLocation>
</comment>